<protein>
    <submittedName>
        <fullName evidence="1">Uncharacterized protein</fullName>
    </submittedName>
</protein>
<dbReference type="OrthoDB" id="3174770at2"/>
<evidence type="ECO:0000313" key="2">
    <source>
        <dbReference type="Proteomes" id="UP000054078"/>
    </source>
</evidence>
<comment type="caution">
    <text evidence="1">The sequence shown here is derived from an EMBL/GenBank/DDBJ whole genome shotgun (WGS) entry which is preliminary data.</text>
</comment>
<proteinExistence type="predicted"/>
<dbReference type="InterPro" id="IPR013321">
    <property type="entry name" value="Arc_rbn_hlx_hlx"/>
</dbReference>
<name>A0A100YW72_TRASO</name>
<reference evidence="1 2" key="1">
    <citation type="submission" date="2015-12" db="EMBL/GenBank/DDBJ databases">
        <title>Draft Genome Sequence of Olsenella scatoligenes SK9K4T; a Producer of 3-Methylindole- (skatole) and 4-Methylphenol- (p-cresol) Isolated from Pig Feces.</title>
        <authorList>
            <person name="Li X."/>
            <person name="Borg B."/>
            <person name="Canibe N."/>
        </authorList>
    </citation>
    <scope>NUCLEOTIDE SEQUENCE [LARGE SCALE GENOMIC DNA]</scope>
    <source>
        <strain evidence="1 2">SK9K4</strain>
    </source>
</reference>
<dbReference type="AlphaFoldDB" id="A0A100YW72"/>
<dbReference type="Gene3D" id="1.10.1220.10">
    <property type="entry name" value="Met repressor-like"/>
    <property type="match status" value="1"/>
</dbReference>
<gene>
    <name evidence="1" type="ORF">AUL39_00160</name>
</gene>
<sequence>MSNTAASVQINVRMDKALRDAGDAGLAAMGVSPTQAVRAVWRLAASGPAGIDALEQLFAVTVPASGTDQSPNENPLHQGWGLFSAACGRLGLDANAAEKDATPHSSDAELLEKELLARFGGGTQ</sequence>
<organism evidence="1 2">
    <name type="scientific">Tractidigestivibacter scatoligenes</name>
    <name type="common">Olsenella scatoligenes</name>
    <dbReference type="NCBI Taxonomy" id="1299998"/>
    <lineage>
        <taxon>Bacteria</taxon>
        <taxon>Bacillati</taxon>
        <taxon>Actinomycetota</taxon>
        <taxon>Coriobacteriia</taxon>
        <taxon>Coriobacteriales</taxon>
        <taxon>Atopobiaceae</taxon>
        <taxon>Tractidigestivibacter</taxon>
    </lineage>
</organism>
<dbReference type="GO" id="GO:0006355">
    <property type="term" value="P:regulation of DNA-templated transcription"/>
    <property type="evidence" value="ECO:0007669"/>
    <property type="project" value="InterPro"/>
</dbReference>
<dbReference type="EMBL" id="LOJF01000001">
    <property type="protein sequence ID" value="KUH58810.1"/>
    <property type="molecule type" value="Genomic_DNA"/>
</dbReference>
<dbReference type="Proteomes" id="UP000054078">
    <property type="component" value="Unassembled WGS sequence"/>
</dbReference>
<evidence type="ECO:0000313" key="1">
    <source>
        <dbReference type="EMBL" id="KUH58810.1"/>
    </source>
</evidence>
<keyword evidence="2" id="KW-1185">Reference proteome</keyword>
<dbReference type="STRING" id="1299998.AUL39_00160"/>
<accession>A0A100YW72</accession>
<dbReference type="RefSeq" id="WP_059052444.1">
    <property type="nucleotide sequence ID" value="NZ_LOJF01000001.1"/>
</dbReference>